<name>A0A383WPT0_TETOB</name>
<organism evidence="4 5">
    <name type="scientific">Tetradesmus obliquus</name>
    <name type="common">Green alga</name>
    <name type="synonym">Acutodesmus obliquus</name>
    <dbReference type="NCBI Taxonomy" id="3088"/>
    <lineage>
        <taxon>Eukaryota</taxon>
        <taxon>Viridiplantae</taxon>
        <taxon>Chlorophyta</taxon>
        <taxon>core chlorophytes</taxon>
        <taxon>Chlorophyceae</taxon>
        <taxon>CS clade</taxon>
        <taxon>Sphaeropleales</taxon>
        <taxon>Scenedesmaceae</taxon>
        <taxon>Tetradesmus</taxon>
    </lineage>
</organism>
<proteinExistence type="predicted"/>
<keyword evidence="5" id="KW-1185">Reference proteome</keyword>
<gene>
    <name evidence="3" type="ORF">BQ4739_LOCUS12709</name>
    <name evidence="4" type="ORF">BQ4739_LOCUS19744</name>
</gene>
<dbReference type="EMBL" id="FNXT01001367">
    <property type="protein sequence ID" value="SZX79470.1"/>
    <property type="molecule type" value="Genomic_DNA"/>
</dbReference>
<feature type="chain" id="PRO_5036333895" evidence="2">
    <location>
        <begin position="25"/>
        <end position="114"/>
    </location>
</feature>
<evidence type="ECO:0000313" key="5">
    <source>
        <dbReference type="Proteomes" id="UP000256970"/>
    </source>
</evidence>
<evidence type="ECO:0000313" key="3">
    <source>
        <dbReference type="EMBL" id="SZX72538.1"/>
    </source>
</evidence>
<feature type="region of interest" description="Disordered" evidence="1">
    <location>
        <begin position="56"/>
        <end position="85"/>
    </location>
</feature>
<evidence type="ECO:0000313" key="4">
    <source>
        <dbReference type="EMBL" id="SZX79470.1"/>
    </source>
</evidence>
<dbReference type="AlphaFoldDB" id="A0A383WPT0"/>
<sequence>MAKAVLLVCFGLLVASELLDNAGATPDTQELQQGRHLLIIDRRIIKRKEYTALAAAPGAKTGTDKVPAAQHAPQAKMTPTATASMVPKKAAVPAAKAATAPAPVKSGRLLLSHV</sequence>
<feature type="signal peptide" evidence="2">
    <location>
        <begin position="1"/>
        <end position="24"/>
    </location>
</feature>
<protein>
    <submittedName>
        <fullName evidence="4">Uncharacterized protein</fullName>
    </submittedName>
</protein>
<accession>A0A383WPT0</accession>
<evidence type="ECO:0000256" key="1">
    <source>
        <dbReference type="SAM" id="MobiDB-lite"/>
    </source>
</evidence>
<dbReference type="Proteomes" id="UP000256970">
    <property type="component" value="Unassembled WGS sequence"/>
</dbReference>
<reference evidence="4 5" key="1">
    <citation type="submission" date="2016-10" db="EMBL/GenBank/DDBJ databases">
        <authorList>
            <person name="Cai Z."/>
        </authorList>
    </citation>
    <scope>NUCLEOTIDE SEQUENCE [LARGE SCALE GENOMIC DNA]</scope>
</reference>
<keyword evidence="2" id="KW-0732">Signal</keyword>
<dbReference type="EMBL" id="FNXT01001141">
    <property type="protein sequence ID" value="SZX72538.1"/>
    <property type="molecule type" value="Genomic_DNA"/>
</dbReference>
<evidence type="ECO:0000256" key="2">
    <source>
        <dbReference type="SAM" id="SignalP"/>
    </source>
</evidence>